<dbReference type="PANTHER" id="PTHR30461">
    <property type="entry name" value="DNA-INVERTASE FROM LAMBDOID PROPHAGE"/>
    <property type="match status" value="1"/>
</dbReference>
<dbReference type="SUPFAM" id="SSF53041">
    <property type="entry name" value="Resolvase-like"/>
    <property type="match status" value="1"/>
</dbReference>
<evidence type="ECO:0000313" key="2">
    <source>
        <dbReference type="EMBL" id="PTQ64629.1"/>
    </source>
</evidence>
<dbReference type="AlphaFoldDB" id="A0A2T5GZA3"/>
<sequence length="213" mass="24448">MSGKFERRPAMDRMLAFLRLHPKGSVVVIIDDISRFARDVQAHISLRQTLSDAGGILESPSIEFGEDSDSRLVEHMLASVAQHQREKNAEQTSNRMKGRMMNGYSVFSAPIGYKYKKTGSHGKLLTRDEPVASIIQEALEGYASRRFGSQVEIKRFFEDQPEFPKDMPNGQIRQQKVSDILNRVIYAGYIEHERWDISRRKGYHEPIISLETY</sequence>
<dbReference type="InterPro" id="IPR006119">
    <property type="entry name" value="Resolv_N"/>
</dbReference>
<organism evidence="2 3">
    <name type="scientific">Celeribacter persicus</name>
    <dbReference type="NCBI Taxonomy" id="1651082"/>
    <lineage>
        <taxon>Bacteria</taxon>
        <taxon>Pseudomonadati</taxon>
        <taxon>Pseudomonadota</taxon>
        <taxon>Alphaproteobacteria</taxon>
        <taxon>Rhodobacterales</taxon>
        <taxon>Roseobacteraceae</taxon>
        <taxon>Celeribacter</taxon>
    </lineage>
</organism>
<dbReference type="InterPro" id="IPR036162">
    <property type="entry name" value="Resolvase-like_N_sf"/>
</dbReference>
<dbReference type="Proteomes" id="UP000244077">
    <property type="component" value="Unassembled WGS sequence"/>
</dbReference>
<dbReference type="Gene3D" id="3.40.50.1390">
    <property type="entry name" value="Resolvase, N-terminal catalytic domain"/>
    <property type="match status" value="1"/>
</dbReference>
<dbReference type="GO" id="GO:0000150">
    <property type="term" value="F:DNA strand exchange activity"/>
    <property type="evidence" value="ECO:0007669"/>
    <property type="project" value="InterPro"/>
</dbReference>
<evidence type="ECO:0000313" key="3">
    <source>
        <dbReference type="Proteomes" id="UP000244077"/>
    </source>
</evidence>
<dbReference type="PANTHER" id="PTHR30461:SF23">
    <property type="entry name" value="DNA RECOMBINASE-RELATED"/>
    <property type="match status" value="1"/>
</dbReference>
<feature type="domain" description="Resolvase/invertase-type recombinase catalytic" evidence="1">
    <location>
        <begin position="1"/>
        <end position="105"/>
    </location>
</feature>
<gene>
    <name evidence="2" type="ORF">C8N42_14110</name>
</gene>
<proteinExistence type="predicted"/>
<feature type="non-terminal residue" evidence="2">
    <location>
        <position position="213"/>
    </location>
</feature>
<dbReference type="CDD" id="cd00338">
    <property type="entry name" value="Ser_Recombinase"/>
    <property type="match status" value="1"/>
</dbReference>
<comment type="caution">
    <text evidence="2">The sequence shown here is derived from an EMBL/GenBank/DDBJ whole genome shotgun (WGS) entry which is preliminary data.</text>
</comment>
<dbReference type="SMART" id="SM00857">
    <property type="entry name" value="Resolvase"/>
    <property type="match status" value="1"/>
</dbReference>
<dbReference type="InterPro" id="IPR050639">
    <property type="entry name" value="SSR_resolvase"/>
</dbReference>
<name>A0A2T5GZA3_9RHOB</name>
<protein>
    <submittedName>
        <fullName evidence="2">Resolvase-like protein</fullName>
    </submittedName>
</protein>
<dbReference type="InterPro" id="IPR038109">
    <property type="entry name" value="DNA_bind_recomb_sf"/>
</dbReference>
<dbReference type="GO" id="GO:0003677">
    <property type="term" value="F:DNA binding"/>
    <property type="evidence" value="ECO:0007669"/>
    <property type="project" value="InterPro"/>
</dbReference>
<evidence type="ECO:0000259" key="1">
    <source>
        <dbReference type="SMART" id="SM00857"/>
    </source>
</evidence>
<dbReference type="Pfam" id="PF00239">
    <property type="entry name" value="Resolvase"/>
    <property type="match status" value="1"/>
</dbReference>
<dbReference type="Gene3D" id="3.90.1750.20">
    <property type="entry name" value="Putative Large Serine Recombinase, Chain B, Domain 2"/>
    <property type="match status" value="1"/>
</dbReference>
<dbReference type="EMBL" id="QAOH01000041">
    <property type="protein sequence ID" value="PTQ64629.1"/>
    <property type="molecule type" value="Genomic_DNA"/>
</dbReference>
<reference evidence="2 3" key="1">
    <citation type="submission" date="2018-04" db="EMBL/GenBank/DDBJ databases">
        <title>Genomic Encyclopedia of Archaeal and Bacterial Type Strains, Phase II (KMG-II): from individual species to whole genera.</title>
        <authorList>
            <person name="Goeker M."/>
        </authorList>
    </citation>
    <scope>NUCLEOTIDE SEQUENCE [LARGE SCALE GENOMIC DNA]</scope>
    <source>
        <strain evidence="2 3">DSM 100434</strain>
    </source>
</reference>
<keyword evidence="3" id="KW-1185">Reference proteome</keyword>
<accession>A0A2T5GZA3</accession>